<evidence type="ECO:0000256" key="5">
    <source>
        <dbReference type="ARBA" id="ARBA00023136"/>
    </source>
</evidence>
<feature type="transmembrane region" description="Helical" evidence="6">
    <location>
        <begin position="252"/>
        <end position="273"/>
    </location>
</feature>
<feature type="transmembrane region" description="Helical" evidence="6">
    <location>
        <begin position="329"/>
        <end position="353"/>
    </location>
</feature>
<feature type="transmembrane region" description="Helical" evidence="6">
    <location>
        <begin position="12"/>
        <end position="34"/>
    </location>
</feature>
<name>A0ABS3HDX6_9ENTE</name>
<evidence type="ECO:0000256" key="4">
    <source>
        <dbReference type="ARBA" id="ARBA00022989"/>
    </source>
</evidence>
<gene>
    <name evidence="7" type="ORF">JZO85_02920</name>
</gene>
<feature type="transmembrane region" description="Helical" evidence="6">
    <location>
        <begin position="421"/>
        <end position="438"/>
    </location>
</feature>
<feature type="transmembrane region" description="Helical" evidence="6">
    <location>
        <begin position="294"/>
        <end position="317"/>
    </location>
</feature>
<feature type="transmembrane region" description="Helical" evidence="6">
    <location>
        <begin position="384"/>
        <end position="401"/>
    </location>
</feature>
<dbReference type="Pfam" id="PF01943">
    <property type="entry name" value="Polysacc_synt"/>
    <property type="match status" value="1"/>
</dbReference>
<accession>A0ABS3HDX6</accession>
<dbReference type="Proteomes" id="UP000664495">
    <property type="component" value="Unassembled WGS sequence"/>
</dbReference>
<evidence type="ECO:0000256" key="3">
    <source>
        <dbReference type="ARBA" id="ARBA00022692"/>
    </source>
</evidence>
<evidence type="ECO:0000313" key="8">
    <source>
        <dbReference type="Proteomes" id="UP000664495"/>
    </source>
</evidence>
<feature type="transmembrane region" description="Helical" evidence="6">
    <location>
        <begin position="112"/>
        <end position="134"/>
    </location>
</feature>
<feature type="transmembrane region" description="Helical" evidence="6">
    <location>
        <begin position="146"/>
        <end position="169"/>
    </location>
</feature>
<keyword evidence="4 6" id="KW-1133">Transmembrane helix</keyword>
<feature type="transmembrane region" description="Helical" evidence="6">
    <location>
        <begin position="82"/>
        <end position="106"/>
    </location>
</feature>
<evidence type="ECO:0000313" key="7">
    <source>
        <dbReference type="EMBL" id="MBO0451202.1"/>
    </source>
</evidence>
<evidence type="ECO:0000256" key="6">
    <source>
        <dbReference type="SAM" id="Phobius"/>
    </source>
</evidence>
<evidence type="ECO:0000256" key="2">
    <source>
        <dbReference type="ARBA" id="ARBA00022475"/>
    </source>
</evidence>
<keyword evidence="8" id="KW-1185">Reference proteome</keyword>
<keyword evidence="5 6" id="KW-0472">Membrane</keyword>
<dbReference type="PANTHER" id="PTHR30250:SF11">
    <property type="entry name" value="O-ANTIGEN TRANSPORTER-RELATED"/>
    <property type="match status" value="1"/>
</dbReference>
<organism evidence="7 8">
    <name type="scientific">Candidatus Enterococcus murrayae</name>
    <dbReference type="NCBI Taxonomy" id="2815321"/>
    <lineage>
        <taxon>Bacteria</taxon>
        <taxon>Bacillati</taxon>
        <taxon>Bacillota</taxon>
        <taxon>Bacilli</taxon>
        <taxon>Lactobacillales</taxon>
        <taxon>Enterococcaceae</taxon>
        <taxon>Enterococcus</taxon>
    </lineage>
</organism>
<comment type="caution">
    <text evidence="7">The sequence shown here is derived from an EMBL/GenBank/DDBJ whole genome shotgun (WGS) entry which is preliminary data.</text>
</comment>
<sequence length="472" mass="52652">MNQYKKLFSDSLIFAIGSFGSKLITFFLVGFYTYYLSKSEYGTADLLINTINLMLPIVSLSVSEGVLRFVLDSKSNSEKVGWLRTAISINLVGLGLTGILVGGVYLCGPQVMISSYVGLLSFLLLTIQSFQLIFMQYIKAIGKLRIYASNGILLSLLTMLFGLFFFRQMADKLDAYFLSLVLANSFSLIFLSFNISWKNLFIKEKDLDQVQKKQLITYSLPLIPNSAMWWILTTSSRFIMTFFLGVASNGMYAAASKVPSLLSVIGSIFLQAWQLSAVENYRKKDAGSFYQNVFNHYCTLLLVFSCLILLFLDPIASVLLSKEFYFAKAYIPLLLISNFFSCVSGFLGTAYIVVKKTKGVLTTSLVGAAVSLVGSLILIPLVGINGASIASGLGFFIIFYLRKKETNRLMENYLSARKMGIQFGLLVLQIVLNQWLTFSRLASIGSQILVIVCIISIDLFRSNPIRRRGRNE</sequence>
<feature type="transmembrane region" description="Helical" evidence="6">
    <location>
        <begin position="360"/>
        <end position="378"/>
    </location>
</feature>
<evidence type="ECO:0000256" key="1">
    <source>
        <dbReference type="ARBA" id="ARBA00004651"/>
    </source>
</evidence>
<feature type="transmembrane region" description="Helical" evidence="6">
    <location>
        <begin position="175"/>
        <end position="195"/>
    </location>
</feature>
<dbReference type="InterPro" id="IPR002797">
    <property type="entry name" value="Polysacc_synth"/>
</dbReference>
<dbReference type="InterPro" id="IPR050833">
    <property type="entry name" value="Poly_Biosynth_Transport"/>
</dbReference>
<proteinExistence type="predicted"/>
<comment type="subcellular location">
    <subcellularLocation>
        <location evidence="1">Cell membrane</location>
        <topology evidence="1">Multi-pass membrane protein</topology>
    </subcellularLocation>
</comment>
<dbReference type="RefSeq" id="WP_207107019.1">
    <property type="nucleotide sequence ID" value="NZ_JAFLVR010000006.1"/>
</dbReference>
<dbReference type="EMBL" id="JAFLVR010000006">
    <property type="protein sequence ID" value="MBO0451202.1"/>
    <property type="molecule type" value="Genomic_DNA"/>
</dbReference>
<keyword evidence="2" id="KW-1003">Cell membrane</keyword>
<protein>
    <submittedName>
        <fullName evidence="7">Polysaccharide biosynthesis C-terminal domain-containing protein</fullName>
    </submittedName>
</protein>
<keyword evidence="3 6" id="KW-0812">Transmembrane</keyword>
<feature type="transmembrane region" description="Helical" evidence="6">
    <location>
        <begin position="46"/>
        <end position="70"/>
    </location>
</feature>
<reference evidence="7 8" key="1">
    <citation type="submission" date="2021-03" db="EMBL/GenBank/DDBJ databases">
        <title>Enterococcal diversity collection.</title>
        <authorList>
            <person name="Gilmore M.S."/>
            <person name="Schwartzman J."/>
            <person name="Van Tyne D."/>
            <person name="Martin M."/>
            <person name="Earl A.M."/>
            <person name="Manson A.L."/>
            <person name="Straub T."/>
            <person name="Salamzade R."/>
            <person name="Saavedra J."/>
            <person name="Lebreton F."/>
            <person name="Prichula J."/>
            <person name="Schaufler K."/>
            <person name="Gaca A."/>
            <person name="Sgardioli B."/>
            <person name="Wagenaar J."/>
            <person name="Strong T."/>
        </authorList>
    </citation>
    <scope>NUCLEOTIDE SEQUENCE [LARGE SCALE GENOMIC DNA]</scope>
    <source>
        <strain evidence="7 8">MJM16</strain>
    </source>
</reference>
<feature type="transmembrane region" description="Helical" evidence="6">
    <location>
        <begin position="215"/>
        <end position="232"/>
    </location>
</feature>
<feature type="transmembrane region" description="Helical" evidence="6">
    <location>
        <begin position="444"/>
        <end position="460"/>
    </location>
</feature>
<dbReference type="PANTHER" id="PTHR30250">
    <property type="entry name" value="PST FAMILY PREDICTED COLANIC ACID TRANSPORTER"/>
    <property type="match status" value="1"/>
</dbReference>